<name>X0W9E1_9ZZZZ</name>
<gene>
    <name evidence="2" type="ORF">S01H1_58646</name>
</gene>
<feature type="region of interest" description="Disordered" evidence="1">
    <location>
        <begin position="1"/>
        <end position="39"/>
    </location>
</feature>
<evidence type="ECO:0000256" key="1">
    <source>
        <dbReference type="SAM" id="MobiDB-lite"/>
    </source>
</evidence>
<sequence length="39" mass="3937">KAALTHGQAEQPLEELSVGGGEPSDEFLEPTDTALGGQG</sequence>
<accession>X0W9E1</accession>
<dbReference type="EMBL" id="BARS01038315">
    <property type="protein sequence ID" value="GAG21218.1"/>
    <property type="molecule type" value="Genomic_DNA"/>
</dbReference>
<feature type="non-terminal residue" evidence="2">
    <location>
        <position position="1"/>
    </location>
</feature>
<protein>
    <submittedName>
        <fullName evidence="2">Uncharacterized protein</fullName>
    </submittedName>
</protein>
<organism evidence="2">
    <name type="scientific">marine sediment metagenome</name>
    <dbReference type="NCBI Taxonomy" id="412755"/>
    <lineage>
        <taxon>unclassified sequences</taxon>
        <taxon>metagenomes</taxon>
        <taxon>ecological metagenomes</taxon>
    </lineage>
</organism>
<comment type="caution">
    <text evidence="2">The sequence shown here is derived from an EMBL/GenBank/DDBJ whole genome shotgun (WGS) entry which is preliminary data.</text>
</comment>
<proteinExistence type="predicted"/>
<evidence type="ECO:0000313" key="2">
    <source>
        <dbReference type="EMBL" id="GAG21218.1"/>
    </source>
</evidence>
<dbReference type="AlphaFoldDB" id="X0W9E1"/>
<reference evidence="2" key="1">
    <citation type="journal article" date="2014" name="Front. Microbiol.">
        <title>High frequency of phylogenetically diverse reductive dehalogenase-homologous genes in deep subseafloor sedimentary metagenomes.</title>
        <authorList>
            <person name="Kawai M."/>
            <person name="Futagami T."/>
            <person name="Toyoda A."/>
            <person name="Takaki Y."/>
            <person name="Nishi S."/>
            <person name="Hori S."/>
            <person name="Arai W."/>
            <person name="Tsubouchi T."/>
            <person name="Morono Y."/>
            <person name="Uchiyama I."/>
            <person name="Ito T."/>
            <person name="Fujiyama A."/>
            <person name="Inagaki F."/>
            <person name="Takami H."/>
        </authorList>
    </citation>
    <scope>NUCLEOTIDE SEQUENCE</scope>
    <source>
        <strain evidence="2">Expedition CK06-06</strain>
    </source>
</reference>